<feature type="domain" description="FecR protein" evidence="2">
    <location>
        <begin position="124"/>
        <end position="216"/>
    </location>
</feature>
<name>A0ABS3M5K2_9BACT</name>
<dbReference type="Pfam" id="PF04773">
    <property type="entry name" value="FecR"/>
    <property type="match status" value="1"/>
</dbReference>
<accession>A0ABS3M5K2</accession>
<reference evidence="4 5" key="1">
    <citation type="submission" date="2021-01" db="EMBL/GenBank/DDBJ databases">
        <title>Prevotella A2931 sp. nov.</title>
        <authorList>
            <person name="Buhl M."/>
            <person name="Oberhettinger P."/>
        </authorList>
    </citation>
    <scope>NUCLEOTIDE SEQUENCE [LARGE SCALE GENOMIC DNA]</scope>
    <source>
        <strain evidence="4 5">A2931</strain>
    </source>
</reference>
<keyword evidence="1" id="KW-0812">Transmembrane</keyword>
<feature type="domain" description="Protein FecR C-terminal" evidence="3">
    <location>
        <begin position="263"/>
        <end position="330"/>
    </location>
</feature>
<dbReference type="Proteomes" id="UP000664265">
    <property type="component" value="Unassembled WGS sequence"/>
</dbReference>
<evidence type="ECO:0000259" key="3">
    <source>
        <dbReference type="Pfam" id="PF16344"/>
    </source>
</evidence>
<dbReference type="Gene3D" id="2.60.120.1440">
    <property type="match status" value="1"/>
</dbReference>
<keyword evidence="1" id="KW-0472">Membrane</keyword>
<proteinExistence type="predicted"/>
<dbReference type="PANTHER" id="PTHR30273">
    <property type="entry name" value="PERIPLASMIC SIGNAL SENSOR AND SIGMA FACTOR ACTIVATOR FECR-RELATED"/>
    <property type="match status" value="1"/>
</dbReference>
<dbReference type="Pfam" id="PF16344">
    <property type="entry name" value="FecR_C"/>
    <property type="match status" value="1"/>
</dbReference>
<protein>
    <submittedName>
        <fullName evidence="4">FecR domain-containing protein</fullName>
    </submittedName>
</protein>
<dbReference type="InterPro" id="IPR012373">
    <property type="entry name" value="Ferrdict_sens_TM"/>
</dbReference>
<dbReference type="Gene3D" id="3.55.50.30">
    <property type="match status" value="1"/>
</dbReference>
<dbReference type="RefSeq" id="WP_107581415.1">
    <property type="nucleotide sequence ID" value="NZ_JAERMS010000016.1"/>
</dbReference>
<sequence length="332" mass="37348">MKESNPDIDLLIGSFIDGTISREDFLTLKAWTWESDDHAAYVRRCLQTLVAARTASGESSFDTEAAIARFHARVGRERTGSGIKRVWLRRVAAAAVVLLVVLPWIGYRLGTNAVKSDFSSVVTEVPEGSQLNLKLPDGTTVKLNSGSTLTYSQGFGITDREVIIDGEGYFTVKHDDRLPFKVSTRELVLHDLGTEFSFRSYRQDDYARVNLFEGKVSLDNEVAHTAGHEMLPGERVVMNKRTGRIVKTSLEKDARTAREMTELTFDNATVAEIARELSRSYGARVEVAAGVAGRRFYGSFNRKENTLEQVLAVMSDTWQIRYKREKEKYILY</sequence>
<feature type="transmembrane region" description="Helical" evidence="1">
    <location>
        <begin position="86"/>
        <end position="107"/>
    </location>
</feature>
<evidence type="ECO:0000313" key="4">
    <source>
        <dbReference type="EMBL" id="MBO1363454.1"/>
    </source>
</evidence>
<evidence type="ECO:0000256" key="1">
    <source>
        <dbReference type="SAM" id="Phobius"/>
    </source>
</evidence>
<keyword evidence="5" id="KW-1185">Reference proteome</keyword>
<dbReference type="PIRSF" id="PIRSF018266">
    <property type="entry name" value="FecR"/>
    <property type="match status" value="1"/>
</dbReference>
<dbReference type="InterPro" id="IPR032508">
    <property type="entry name" value="FecR_C"/>
</dbReference>
<dbReference type="InterPro" id="IPR006860">
    <property type="entry name" value="FecR"/>
</dbReference>
<dbReference type="PANTHER" id="PTHR30273:SF2">
    <property type="entry name" value="PROTEIN FECR"/>
    <property type="match status" value="1"/>
</dbReference>
<dbReference type="EMBL" id="JAERMS010000016">
    <property type="protein sequence ID" value="MBO1363454.1"/>
    <property type="molecule type" value="Genomic_DNA"/>
</dbReference>
<comment type="caution">
    <text evidence="4">The sequence shown here is derived from an EMBL/GenBank/DDBJ whole genome shotgun (WGS) entry which is preliminary data.</text>
</comment>
<keyword evidence="1" id="KW-1133">Transmembrane helix</keyword>
<evidence type="ECO:0000313" key="5">
    <source>
        <dbReference type="Proteomes" id="UP000664265"/>
    </source>
</evidence>
<gene>
    <name evidence="4" type="ORF">JHU38_06645</name>
</gene>
<organism evidence="4 5">
    <name type="scientific">Prevotella illustrans</name>
    <dbReference type="NCBI Taxonomy" id="2800387"/>
    <lineage>
        <taxon>Bacteria</taxon>
        <taxon>Pseudomonadati</taxon>
        <taxon>Bacteroidota</taxon>
        <taxon>Bacteroidia</taxon>
        <taxon>Bacteroidales</taxon>
        <taxon>Prevotellaceae</taxon>
        <taxon>Prevotella</taxon>
    </lineage>
</organism>
<evidence type="ECO:0000259" key="2">
    <source>
        <dbReference type="Pfam" id="PF04773"/>
    </source>
</evidence>